<evidence type="ECO:0000313" key="2">
    <source>
        <dbReference type="Proteomes" id="UP000285112"/>
    </source>
</evidence>
<dbReference type="Proteomes" id="UP000285112">
    <property type="component" value="Unassembled WGS sequence"/>
</dbReference>
<gene>
    <name evidence="1" type="ORF">D5S19_11175</name>
</gene>
<dbReference type="AlphaFoldDB" id="A0A419I625"/>
<keyword evidence="2" id="KW-1185">Reference proteome</keyword>
<accession>A0A419I625</accession>
<comment type="caution">
    <text evidence="1">The sequence shown here is derived from an EMBL/GenBank/DDBJ whole genome shotgun (WGS) entry which is preliminary data.</text>
</comment>
<dbReference type="EMBL" id="QZFV01000072">
    <property type="protein sequence ID" value="RJQ86633.1"/>
    <property type="molecule type" value="Genomic_DNA"/>
</dbReference>
<name>A0A419I625_9PSEU</name>
<protein>
    <submittedName>
        <fullName evidence="1">Uncharacterized protein</fullName>
    </submittedName>
</protein>
<sequence length="285" mass="31444">MMHVVAVRQHGALLGSPRQDRAMSGEVLRDGWCGEPVAWAKVGDPVIGREWTQHGSVAVTARLSPFEAVGKYGPITELVVGRNGGFESVTYGKTKFVSRFVDPRGTGLYDDTVVVVHDPARDDYECPVCQAAPGEQCVNKKKQPCGTHSKRSQGRSRWEIERADAAARKAREEADAAQQWQREMATPPTLGAVLEVKRWMLADDTASDGVDRYTVERTYANRTVQATESSGERVFLARNEYTGGWHVICGQPTSMRLPCRGGGAGVRCRVRHKPGLHLREDSPWT</sequence>
<evidence type="ECO:0000313" key="1">
    <source>
        <dbReference type="EMBL" id="RJQ86633.1"/>
    </source>
</evidence>
<proteinExistence type="predicted"/>
<organism evidence="1 2">
    <name type="scientific">Amycolatopsis panacis</name>
    <dbReference type="NCBI Taxonomy" id="2340917"/>
    <lineage>
        <taxon>Bacteria</taxon>
        <taxon>Bacillati</taxon>
        <taxon>Actinomycetota</taxon>
        <taxon>Actinomycetes</taxon>
        <taxon>Pseudonocardiales</taxon>
        <taxon>Pseudonocardiaceae</taxon>
        <taxon>Amycolatopsis</taxon>
    </lineage>
</organism>
<reference evidence="1 2" key="1">
    <citation type="submission" date="2018-09" db="EMBL/GenBank/DDBJ databases">
        <title>YIM PH 21725 draft genome.</title>
        <authorList>
            <person name="Miao C."/>
        </authorList>
    </citation>
    <scope>NUCLEOTIDE SEQUENCE [LARGE SCALE GENOMIC DNA]</scope>
    <source>
        <strain evidence="2">YIM PH21725</strain>
    </source>
</reference>